<reference evidence="2" key="2">
    <citation type="journal article" date="2015" name="Fish Shellfish Immunol.">
        <title>Early steps in the European eel (Anguilla anguilla)-Vibrio vulnificus interaction in the gills: Role of the RtxA13 toxin.</title>
        <authorList>
            <person name="Callol A."/>
            <person name="Pajuelo D."/>
            <person name="Ebbesson L."/>
            <person name="Teles M."/>
            <person name="MacKenzie S."/>
            <person name="Amaro C."/>
        </authorList>
    </citation>
    <scope>NUCLEOTIDE SEQUENCE</scope>
</reference>
<evidence type="ECO:0000313" key="2">
    <source>
        <dbReference type="EMBL" id="JAH95759.1"/>
    </source>
</evidence>
<accession>A0A0E9WZK5</accession>
<proteinExistence type="predicted"/>
<sequence>MLFLLLILLLQFCPFIRLRCKTGLHSLQRSLSTASILPVVYDLLNGRNPTAQQKFVD</sequence>
<feature type="chain" id="PRO_5002434701" evidence="1">
    <location>
        <begin position="19"/>
        <end position="57"/>
    </location>
</feature>
<protein>
    <submittedName>
        <fullName evidence="2">Uncharacterized protein</fullName>
    </submittedName>
</protein>
<keyword evidence="1" id="KW-0732">Signal</keyword>
<feature type="signal peptide" evidence="1">
    <location>
        <begin position="1"/>
        <end position="18"/>
    </location>
</feature>
<evidence type="ECO:0000256" key="1">
    <source>
        <dbReference type="SAM" id="SignalP"/>
    </source>
</evidence>
<dbReference type="EMBL" id="GBXM01012818">
    <property type="protein sequence ID" value="JAH95759.1"/>
    <property type="molecule type" value="Transcribed_RNA"/>
</dbReference>
<organism evidence="2">
    <name type="scientific">Anguilla anguilla</name>
    <name type="common">European freshwater eel</name>
    <name type="synonym">Muraena anguilla</name>
    <dbReference type="NCBI Taxonomy" id="7936"/>
    <lineage>
        <taxon>Eukaryota</taxon>
        <taxon>Metazoa</taxon>
        <taxon>Chordata</taxon>
        <taxon>Craniata</taxon>
        <taxon>Vertebrata</taxon>
        <taxon>Euteleostomi</taxon>
        <taxon>Actinopterygii</taxon>
        <taxon>Neopterygii</taxon>
        <taxon>Teleostei</taxon>
        <taxon>Anguilliformes</taxon>
        <taxon>Anguillidae</taxon>
        <taxon>Anguilla</taxon>
    </lineage>
</organism>
<reference evidence="2" key="1">
    <citation type="submission" date="2014-11" db="EMBL/GenBank/DDBJ databases">
        <authorList>
            <person name="Amaro Gonzalez C."/>
        </authorList>
    </citation>
    <scope>NUCLEOTIDE SEQUENCE</scope>
</reference>
<dbReference type="AlphaFoldDB" id="A0A0E9WZK5"/>
<name>A0A0E9WZK5_ANGAN</name>